<dbReference type="GeneID" id="77191007"/>
<evidence type="ECO:0000313" key="5">
    <source>
        <dbReference type="Proteomes" id="UP000244083"/>
    </source>
</evidence>
<dbReference type="InterPro" id="IPR008254">
    <property type="entry name" value="Flavodoxin/NO_synth"/>
</dbReference>
<feature type="domain" description="Flavodoxin-like" evidence="1">
    <location>
        <begin position="6"/>
        <end position="158"/>
    </location>
</feature>
<evidence type="ECO:0000313" key="2">
    <source>
        <dbReference type="EMBL" id="KEK14567.1"/>
    </source>
</evidence>
<name>A0A073JN04_LIMRT</name>
<dbReference type="Pfam" id="PF07972">
    <property type="entry name" value="Flavodoxin_NdrI"/>
    <property type="match status" value="1"/>
</dbReference>
<protein>
    <submittedName>
        <fullName evidence="2">NrdI family protein</fullName>
    </submittedName>
</protein>
<comment type="caution">
    <text evidence="2">The sequence shown here is derived from an EMBL/GenBank/DDBJ whole genome shotgun (WGS) entry which is preliminary data.</text>
</comment>
<reference evidence="5" key="3">
    <citation type="submission" date="2018-04" db="EMBL/GenBank/DDBJ databases">
        <title>Draft Genome Sequences of 10 Lactobacillus Species from 22 Commercial Probiotic Products.</title>
        <authorList>
            <person name="Gangiredla J."/>
            <person name="Barnaba T.J."/>
            <person name="Mammel M.K."/>
            <person name="Lacher D.W."/>
            <person name="Elkins C.A."/>
            <person name="Lampel K.A."/>
            <person name="Whitehouse C.A."/>
            <person name="Tartera C."/>
        </authorList>
    </citation>
    <scope>NUCLEOTIDE SEQUENCE [LARGE SCALE GENOMIC DNA]</scope>
    <source>
        <strain evidence="5">DS12_10</strain>
    </source>
</reference>
<accession>A0A073JN04</accession>
<dbReference type="PATRIC" id="fig|1598.90.peg.1701"/>
<dbReference type="PANTHER" id="PTHR37297:SF1">
    <property type="entry name" value="PROTEIN NRDI"/>
    <property type="match status" value="1"/>
</dbReference>
<dbReference type="Gene3D" id="3.40.50.360">
    <property type="match status" value="1"/>
</dbReference>
<dbReference type="EMBL" id="QAZN01000009">
    <property type="protein sequence ID" value="PTV03850.1"/>
    <property type="molecule type" value="Genomic_DNA"/>
</dbReference>
<dbReference type="SUPFAM" id="SSF52218">
    <property type="entry name" value="Flavoproteins"/>
    <property type="match status" value="1"/>
</dbReference>
<organism evidence="2 4">
    <name type="scientific">Limosilactobacillus reuteri</name>
    <name type="common">Lactobacillus reuteri</name>
    <dbReference type="NCBI Taxonomy" id="1598"/>
    <lineage>
        <taxon>Bacteria</taxon>
        <taxon>Bacillati</taxon>
        <taxon>Bacillota</taxon>
        <taxon>Bacilli</taxon>
        <taxon>Lactobacillales</taxon>
        <taxon>Lactobacillaceae</taxon>
        <taxon>Limosilactobacillus</taxon>
    </lineage>
</organism>
<evidence type="ECO:0000259" key="1">
    <source>
        <dbReference type="PROSITE" id="PS50902"/>
    </source>
</evidence>
<dbReference type="InterPro" id="IPR004465">
    <property type="entry name" value="RNR_NrdI"/>
</dbReference>
<gene>
    <name evidence="3" type="ORF">DB325_05980</name>
    <name evidence="2" type="ORF">LR3_01770</name>
</gene>
<reference evidence="3" key="2">
    <citation type="journal article" date="2018" name="Genome Announc.">
        <title>Fifty-Six Draft Genome Sequences of 10 Lactobacillus Species from 22 Commercial Dietary Supplements.</title>
        <authorList>
            <person name="Gangiredla J."/>
            <person name="Barnaba T.J."/>
            <person name="Mammel M.K."/>
            <person name="Lacher D.W."/>
            <person name="Elkins C.A."/>
            <person name="Lampel K.A."/>
            <person name="Whitehouse C.A."/>
            <person name="Tartera C."/>
        </authorList>
    </citation>
    <scope>NUCLEOTIDE SEQUENCE</scope>
    <source>
        <strain evidence="3">DS12_10</strain>
    </source>
</reference>
<dbReference type="Proteomes" id="UP000027731">
    <property type="component" value="Unassembled WGS sequence"/>
</dbReference>
<dbReference type="InterPro" id="IPR029039">
    <property type="entry name" value="Flavoprotein-like_sf"/>
</dbReference>
<evidence type="ECO:0000313" key="3">
    <source>
        <dbReference type="EMBL" id="PTV03850.1"/>
    </source>
</evidence>
<dbReference type="AlphaFoldDB" id="A0A073JN04"/>
<dbReference type="PROSITE" id="PS50902">
    <property type="entry name" value="FLAVODOXIN_LIKE"/>
    <property type="match status" value="1"/>
</dbReference>
<sequence length="158" mass="18038">MDNKRIKIVYMSFSGNVRSFTHRLQEYATQQHHLNNENPLIDLLEISEETLPTESDSKFFVLLPTYMIGGSRFTPTLTEILTTPMHDYLESYDNVKRCAGIIGSGNLTLGKMYVITAKTYAKEYGLPLLAAFESRGTTRDIERIYKILTDKANENSLM</sequence>
<dbReference type="GO" id="GO:0016651">
    <property type="term" value="F:oxidoreductase activity, acting on NAD(P)H"/>
    <property type="evidence" value="ECO:0007669"/>
    <property type="project" value="UniProtKB-ARBA"/>
</dbReference>
<reference evidence="2 4" key="1">
    <citation type="submission" date="2014-06" db="EMBL/GenBank/DDBJ databases">
        <title>Genetic determinant of reutericyclin biosynthesis of Lactobacillus reuteri.</title>
        <authorList>
            <person name="Lin X."/>
            <person name="Duar R."/>
            <person name="Walter J."/>
            <person name="Gaenzle M."/>
        </authorList>
    </citation>
    <scope>NUCLEOTIDE SEQUENCE [LARGE SCALE GENOMIC DNA]</scope>
    <source>
        <strain evidence="2 4">LTH2584</strain>
    </source>
</reference>
<dbReference type="GO" id="GO:0010181">
    <property type="term" value="F:FMN binding"/>
    <property type="evidence" value="ECO:0007669"/>
    <property type="project" value="InterPro"/>
</dbReference>
<dbReference type="RefSeq" id="WP_035152502.1">
    <property type="nucleotide sequence ID" value="NZ_JAJGTS010000004.1"/>
</dbReference>
<dbReference type="PANTHER" id="PTHR37297">
    <property type="entry name" value="PROTEIN NRDI"/>
    <property type="match status" value="1"/>
</dbReference>
<dbReference type="Proteomes" id="UP000244083">
    <property type="component" value="Unassembled WGS sequence"/>
</dbReference>
<dbReference type="EMBL" id="JOSX01000020">
    <property type="protein sequence ID" value="KEK14567.1"/>
    <property type="molecule type" value="Genomic_DNA"/>
</dbReference>
<evidence type="ECO:0000313" key="4">
    <source>
        <dbReference type="Proteomes" id="UP000027731"/>
    </source>
</evidence>
<dbReference type="PIRSF" id="PIRSF005087">
    <property type="entry name" value="NrdI"/>
    <property type="match status" value="1"/>
</dbReference>
<proteinExistence type="predicted"/>